<feature type="domain" description="ABC-type glycine betaine transport system substrate-binding" evidence="2">
    <location>
        <begin position="137"/>
        <end position="332"/>
    </location>
</feature>
<evidence type="ECO:0000313" key="4">
    <source>
        <dbReference type="Proteomes" id="UP000547973"/>
    </source>
</evidence>
<dbReference type="EMBL" id="JACBZO010000001">
    <property type="protein sequence ID" value="NYI41989.1"/>
    <property type="molecule type" value="Genomic_DNA"/>
</dbReference>
<dbReference type="InterPro" id="IPR007210">
    <property type="entry name" value="ABC_Gly_betaine_transp_sub-bd"/>
</dbReference>
<dbReference type="Gene3D" id="3.40.190.120">
    <property type="entry name" value="Osmoprotection protein (prox), domain 2"/>
    <property type="match status" value="2"/>
</dbReference>
<dbReference type="Proteomes" id="UP000547973">
    <property type="component" value="Unassembled WGS sequence"/>
</dbReference>
<sequence length="334" mass="33750">MHSRLGPLAALATSAFLLAGCASGGSTPAATTAAAMTSSPTAMTAQACLPVPGDSLVVLTDDKHLQNSDNVIPAVNAKTAEDASVMAALDVVSAALDTSTLITLNKAVDIDRQTSSEVAAKFVADQGLTAPKKGSGKLTVGAANFSENITIAEIYGAVLRDAGYDVTVRPIGNRETYMPALESGEVNVVPEYAATAAEFLNHKLNGDSAPPVASGDIAVTTAALADLGAKVGLVFGTASAAQDQNAFAVTTAFAAKYNVKSLTDLAKNCTGIALGGPPECPQRTFCQPGLEKVYGINVTDFSALDAGGPLTKTAIRKGDIAVGLVFSSDGELAS</sequence>
<proteinExistence type="predicted"/>
<keyword evidence="1" id="KW-0732">Signal</keyword>
<dbReference type="GO" id="GO:0022857">
    <property type="term" value="F:transmembrane transporter activity"/>
    <property type="evidence" value="ECO:0007669"/>
    <property type="project" value="InterPro"/>
</dbReference>
<reference evidence="3 4" key="1">
    <citation type="submission" date="2020-07" db="EMBL/GenBank/DDBJ databases">
        <title>Sequencing the genomes of 1000 actinobacteria strains.</title>
        <authorList>
            <person name="Klenk H.-P."/>
        </authorList>
    </citation>
    <scope>NUCLEOTIDE SEQUENCE [LARGE SCALE GENOMIC DNA]</scope>
    <source>
        <strain evidence="3 4">DSM 19970</strain>
    </source>
</reference>
<dbReference type="Pfam" id="PF04069">
    <property type="entry name" value="OpuAC"/>
    <property type="match status" value="2"/>
</dbReference>
<evidence type="ECO:0000259" key="2">
    <source>
        <dbReference type="Pfam" id="PF04069"/>
    </source>
</evidence>
<dbReference type="SUPFAM" id="SSF53850">
    <property type="entry name" value="Periplasmic binding protein-like II"/>
    <property type="match status" value="2"/>
</dbReference>
<dbReference type="OrthoDB" id="9781705at2"/>
<feature type="domain" description="ABC-type glycine betaine transport system substrate-binding" evidence="2">
    <location>
        <begin position="34"/>
        <end position="124"/>
    </location>
</feature>
<dbReference type="AlphaFoldDB" id="A0A7Y9ZAW2"/>
<feature type="signal peptide" evidence="1">
    <location>
        <begin position="1"/>
        <end position="19"/>
    </location>
</feature>
<dbReference type="RefSeq" id="WP_062076004.1">
    <property type="nucleotide sequence ID" value="NZ_BBRC01000015.1"/>
</dbReference>
<comment type="caution">
    <text evidence="3">The sequence shown here is derived from an EMBL/GenBank/DDBJ whole genome shotgun (WGS) entry which is preliminary data.</text>
</comment>
<protein>
    <submittedName>
        <fullName evidence="3">Osmoprotectant transport system substrate-binding protein</fullName>
    </submittedName>
</protein>
<name>A0A7Y9ZAW2_9MICO</name>
<gene>
    <name evidence="3" type="ORF">BKA03_002108</name>
</gene>
<dbReference type="PROSITE" id="PS51257">
    <property type="entry name" value="PROKAR_LIPOPROTEIN"/>
    <property type="match status" value="1"/>
</dbReference>
<feature type="chain" id="PRO_5039476021" evidence="1">
    <location>
        <begin position="20"/>
        <end position="334"/>
    </location>
</feature>
<organism evidence="3 4">
    <name type="scientific">Demequina lutea</name>
    <dbReference type="NCBI Taxonomy" id="431489"/>
    <lineage>
        <taxon>Bacteria</taxon>
        <taxon>Bacillati</taxon>
        <taxon>Actinomycetota</taxon>
        <taxon>Actinomycetes</taxon>
        <taxon>Micrococcales</taxon>
        <taxon>Demequinaceae</taxon>
        <taxon>Demequina</taxon>
    </lineage>
</organism>
<keyword evidence="4" id="KW-1185">Reference proteome</keyword>
<evidence type="ECO:0000313" key="3">
    <source>
        <dbReference type="EMBL" id="NYI41989.1"/>
    </source>
</evidence>
<accession>A0A7Y9ZAW2</accession>
<dbReference type="Gene3D" id="3.40.190.10">
    <property type="entry name" value="Periplasmic binding protein-like II"/>
    <property type="match status" value="2"/>
</dbReference>
<dbReference type="GO" id="GO:0043190">
    <property type="term" value="C:ATP-binding cassette (ABC) transporter complex"/>
    <property type="evidence" value="ECO:0007669"/>
    <property type="project" value="InterPro"/>
</dbReference>
<evidence type="ECO:0000256" key="1">
    <source>
        <dbReference type="SAM" id="SignalP"/>
    </source>
</evidence>